<evidence type="ECO:0000256" key="3">
    <source>
        <dbReference type="ARBA" id="ARBA00005848"/>
    </source>
</evidence>
<dbReference type="Proteomes" id="UP000832034">
    <property type="component" value="Chromosome"/>
</dbReference>
<feature type="domain" description="Trimeric autotransporter adhesin YadA-like C-terminal membrane anchor" evidence="12">
    <location>
        <begin position="416"/>
        <end position="474"/>
    </location>
</feature>
<keyword evidence="7" id="KW-0732">Signal</keyword>
<dbReference type="InterPro" id="IPR045584">
    <property type="entry name" value="Pilin-like"/>
</dbReference>
<accession>A0ABY4EAV5</accession>
<evidence type="ECO:0000259" key="13">
    <source>
        <dbReference type="Pfam" id="PF05662"/>
    </source>
</evidence>
<evidence type="ECO:0000256" key="6">
    <source>
        <dbReference type="ARBA" id="ARBA00022692"/>
    </source>
</evidence>
<evidence type="ECO:0000256" key="2">
    <source>
        <dbReference type="ARBA" id="ARBA00004442"/>
    </source>
</evidence>
<comment type="subcellular location">
    <subcellularLocation>
        <location evidence="2">Cell outer membrane</location>
    </subcellularLocation>
    <subcellularLocation>
        <location evidence="1">Cell surface</location>
    </subcellularLocation>
</comment>
<dbReference type="Pfam" id="PF03895">
    <property type="entry name" value="YadA_anchor"/>
    <property type="match status" value="1"/>
</dbReference>
<sequence>MTNVAAGVNDNDAVNVYQLNQYFLQQNQQTQNVQNTIGDLEHLFDTFNVQGQAQTDQLNIIDTINAMNTTGIQYHHTNSSNAPGRLGSTNDSSAGGNNSSAIGVDAIIEAGADSTVAFGHGTTANSAATSSVVIGHDSVVGGASSIAIGHGSQALGNQSISIGTGNVVNGNNSGAIGDPSYINADNAYGIGNNNTIDANQSFVLGNEVKIGKDAEDMSQANGATFQGSVALGHNTTVSAAVGTTGIKILATDTEERAFAGTAPVGTVSVGAAKAERTITNVAAGRINADSTDAINGSQLYQTNEALGQLANGGAGVIQYSNEATPTVANGGIASNNLTLVGGSPSTVDVNGDGVIDANDGTAPVTLSNVAAGRAPTDAVNVGQLQQMGNNLNNRINAVEKEAQAGTATAIAVANLPQVYLPGKSGVSMATGVYEGQVGYAVGYSSISDGGKWVFKASATGSPNGSVGAGAGMLYMLD</sequence>
<dbReference type="RefSeq" id="WP_019959509.1">
    <property type="nucleotide sequence ID" value="NZ_CP091512.1"/>
</dbReference>
<dbReference type="InterPro" id="IPR011049">
    <property type="entry name" value="Serralysin-like_metalloprot_C"/>
</dbReference>
<feature type="region of interest" description="Disordered" evidence="11">
    <location>
        <begin position="75"/>
        <end position="95"/>
    </location>
</feature>
<organism evidence="14 15">
    <name type="scientific">Vitreoscilla stercoraria</name>
    <dbReference type="NCBI Taxonomy" id="61"/>
    <lineage>
        <taxon>Bacteria</taxon>
        <taxon>Pseudomonadati</taxon>
        <taxon>Pseudomonadota</taxon>
        <taxon>Betaproteobacteria</taxon>
        <taxon>Neisseriales</taxon>
        <taxon>Neisseriaceae</taxon>
        <taxon>Vitreoscilla</taxon>
    </lineage>
</organism>
<keyword evidence="9" id="KW-0472">Membrane</keyword>
<evidence type="ECO:0000313" key="14">
    <source>
        <dbReference type="EMBL" id="UOO92055.1"/>
    </source>
</evidence>
<evidence type="ECO:0000256" key="10">
    <source>
        <dbReference type="ARBA" id="ARBA00023237"/>
    </source>
</evidence>
<evidence type="ECO:0000313" key="15">
    <source>
        <dbReference type="Proteomes" id="UP000832034"/>
    </source>
</evidence>
<gene>
    <name evidence="14" type="ORF">LVJ81_10545</name>
</gene>
<dbReference type="InterPro" id="IPR005594">
    <property type="entry name" value="YadA_C"/>
</dbReference>
<evidence type="ECO:0000256" key="8">
    <source>
        <dbReference type="ARBA" id="ARBA00022927"/>
    </source>
</evidence>
<keyword evidence="5" id="KW-1134">Transmembrane beta strand</keyword>
<feature type="domain" description="Trimeric autotransporter adhesin YadA-like stalk" evidence="13">
    <location>
        <begin position="2"/>
        <end position="33"/>
    </location>
</feature>
<reference evidence="14" key="1">
    <citation type="submission" date="2021-12" db="EMBL/GenBank/DDBJ databases">
        <authorList>
            <person name="Veyrier F.J."/>
        </authorList>
    </citation>
    <scope>NUCLEOTIDE SEQUENCE</scope>
    <source>
        <strain evidence="14">SAG 1488-6</strain>
    </source>
</reference>
<proteinExistence type="inferred from homology"/>
<evidence type="ECO:0000259" key="12">
    <source>
        <dbReference type="Pfam" id="PF03895"/>
    </source>
</evidence>
<dbReference type="CDD" id="cd12820">
    <property type="entry name" value="LbR_YadA-like"/>
    <property type="match status" value="1"/>
</dbReference>
<name>A0ABY4EAV5_VITST</name>
<dbReference type="Pfam" id="PF05662">
    <property type="entry name" value="YadA_stalk"/>
    <property type="match status" value="3"/>
</dbReference>
<keyword evidence="4" id="KW-0813">Transport</keyword>
<reference evidence="14" key="2">
    <citation type="journal article" date="2022" name="Res Sq">
        <title>Evolution of multicellular longitudinally dividing oral cavity symbionts (Neisseriaceae).</title>
        <authorList>
            <person name="Nyongesa S."/>
            <person name="Weber P."/>
            <person name="Bernet E."/>
            <person name="Pullido F."/>
            <person name="Nieckarz M."/>
            <person name="Delaby M."/>
            <person name="Nieves C."/>
            <person name="Viehboeck T."/>
            <person name="Krause N."/>
            <person name="Rivera-Millot A."/>
            <person name="Nakamura A."/>
            <person name="Vischer N."/>
            <person name="VanNieuwenhze M."/>
            <person name="Brun Y."/>
            <person name="Cava F."/>
            <person name="Bulgheresi S."/>
            <person name="Veyrier F."/>
        </authorList>
    </citation>
    <scope>NUCLEOTIDE SEQUENCE</scope>
    <source>
        <strain evidence="14">SAG 1488-6</strain>
    </source>
</reference>
<protein>
    <submittedName>
        <fullName evidence="14">YadA-like family protein</fullName>
    </submittedName>
</protein>
<evidence type="ECO:0000256" key="1">
    <source>
        <dbReference type="ARBA" id="ARBA00004241"/>
    </source>
</evidence>
<dbReference type="EMBL" id="CP091512">
    <property type="protein sequence ID" value="UOO92055.1"/>
    <property type="molecule type" value="Genomic_DNA"/>
</dbReference>
<keyword evidence="10" id="KW-0998">Cell outer membrane</keyword>
<dbReference type="SUPFAM" id="SSF54523">
    <property type="entry name" value="Pili subunits"/>
    <property type="match status" value="1"/>
</dbReference>
<dbReference type="Gene3D" id="2.150.10.10">
    <property type="entry name" value="Serralysin-like metalloprotease, C-terminal"/>
    <property type="match status" value="3"/>
</dbReference>
<evidence type="ECO:0000256" key="5">
    <source>
        <dbReference type="ARBA" id="ARBA00022452"/>
    </source>
</evidence>
<dbReference type="InterPro" id="IPR008635">
    <property type="entry name" value="Coiled_stalk_dom"/>
</dbReference>
<dbReference type="Gene3D" id="3.30.1300.30">
    <property type="entry name" value="GSPII I/J protein-like"/>
    <property type="match status" value="1"/>
</dbReference>
<evidence type="ECO:0000256" key="11">
    <source>
        <dbReference type="SAM" id="MobiDB-lite"/>
    </source>
</evidence>
<evidence type="ECO:0000256" key="4">
    <source>
        <dbReference type="ARBA" id="ARBA00022448"/>
    </source>
</evidence>
<evidence type="ECO:0000256" key="9">
    <source>
        <dbReference type="ARBA" id="ARBA00023136"/>
    </source>
</evidence>
<feature type="domain" description="Trimeric autotransporter adhesin YadA-like stalk" evidence="13">
    <location>
        <begin position="278"/>
        <end position="321"/>
    </location>
</feature>
<keyword evidence="15" id="KW-1185">Reference proteome</keyword>
<comment type="similarity">
    <text evidence="3">Belongs to the autotransporter-2 (AT-2) (TC 1.B.40) family.</text>
</comment>
<dbReference type="Gene3D" id="1.20.5.170">
    <property type="match status" value="1"/>
</dbReference>
<keyword evidence="8" id="KW-0653">Protein transport</keyword>
<keyword evidence="6" id="KW-0812">Transmembrane</keyword>
<dbReference type="SUPFAM" id="SSF101967">
    <property type="entry name" value="Adhesin YadA, collagen-binding domain"/>
    <property type="match status" value="2"/>
</dbReference>
<evidence type="ECO:0000256" key="7">
    <source>
        <dbReference type="ARBA" id="ARBA00022729"/>
    </source>
</evidence>
<feature type="domain" description="Trimeric autotransporter adhesin YadA-like stalk" evidence="13">
    <location>
        <begin position="366"/>
        <end position="403"/>
    </location>
</feature>